<keyword evidence="1" id="KW-1133">Transmembrane helix</keyword>
<organism evidence="2">
    <name type="scientific">Octopus bimaculoides</name>
    <name type="common">California two-spotted octopus</name>
    <dbReference type="NCBI Taxonomy" id="37653"/>
    <lineage>
        <taxon>Eukaryota</taxon>
        <taxon>Metazoa</taxon>
        <taxon>Spiralia</taxon>
        <taxon>Lophotrochozoa</taxon>
        <taxon>Mollusca</taxon>
        <taxon>Cephalopoda</taxon>
        <taxon>Coleoidea</taxon>
        <taxon>Octopodiformes</taxon>
        <taxon>Octopoda</taxon>
        <taxon>Incirrata</taxon>
        <taxon>Octopodidae</taxon>
        <taxon>Octopus</taxon>
    </lineage>
</organism>
<evidence type="ECO:0000256" key="1">
    <source>
        <dbReference type="SAM" id="Phobius"/>
    </source>
</evidence>
<protein>
    <submittedName>
        <fullName evidence="2">Uncharacterized protein</fullName>
    </submittedName>
</protein>
<proteinExistence type="predicted"/>
<sequence>MHYDNDHTQISLPIRQTMKLSVDFDCSVQLRKCHFCLFMRLFTRPSPRYYSRRVMCTIIVFDSLLLKIHFLLILIIKYIF</sequence>
<feature type="transmembrane region" description="Helical" evidence="1">
    <location>
        <begin position="54"/>
        <end position="79"/>
    </location>
</feature>
<keyword evidence="1" id="KW-0812">Transmembrane</keyword>
<dbReference type="AlphaFoldDB" id="A0A0L8I8L0"/>
<gene>
    <name evidence="2" type="ORF">OCBIM_22028619mg</name>
</gene>
<name>A0A0L8I8L0_OCTBM</name>
<reference evidence="2" key="1">
    <citation type="submission" date="2015-07" db="EMBL/GenBank/DDBJ databases">
        <title>MeaNS - Measles Nucleotide Surveillance Program.</title>
        <authorList>
            <person name="Tran T."/>
            <person name="Druce J."/>
        </authorList>
    </citation>
    <scope>NUCLEOTIDE SEQUENCE</scope>
    <source>
        <strain evidence="2">UCB-OBI-ISO-001</strain>
        <tissue evidence="2">Gonad</tissue>
    </source>
</reference>
<keyword evidence="1" id="KW-0472">Membrane</keyword>
<evidence type="ECO:0000313" key="2">
    <source>
        <dbReference type="EMBL" id="KOF97734.1"/>
    </source>
</evidence>
<accession>A0A0L8I8L0</accession>
<dbReference type="EMBL" id="KQ416264">
    <property type="protein sequence ID" value="KOF97734.1"/>
    <property type="molecule type" value="Genomic_DNA"/>
</dbReference>